<dbReference type="Gene3D" id="3.30.450.150">
    <property type="entry name" value="Haem-degrading domain"/>
    <property type="match status" value="1"/>
</dbReference>
<dbReference type="PANTHER" id="PTHR34309">
    <property type="entry name" value="SLR1406 PROTEIN"/>
    <property type="match status" value="1"/>
</dbReference>
<gene>
    <name evidence="1" type="ORF">JD78_01171</name>
</gene>
<evidence type="ECO:0000313" key="1">
    <source>
        <dbReference type="EMBL" id="TWH72651.1"/>
    </source>
</evidence>
<dbReference type="EMBL" id="VLKF01000001">
    <property type="protein sequence ID" value="TWH72651.1"/>
    <property type="molecule type" value="Genomic_DNA"/>
</dbReference>
<reference evidence="1 2" key="1">
    <citation type="submission" date="2019-07" db="EMBL/GenBank/DDBJ databases">
        <title>R&amp;d 2014.</title>
        <authorList>
            <person name="Klenk H.-P."/>
        </authorList>
    </citation>
    <scope>NUCLEOTIDE SEQUENCE [LARGE SCALE GENOMIC DNA]</scope>
    <source>
        <strain evidence="1 2">DSM 45764</strain>
    </source>
</reference>
<protein>
    <submittedName>
        <fullName evidence="1">Uncharacterized protein GlcG (DUF336 family)</fullName>
    </submittedName>
</protein>
<dbReference type="RefSeq" id="WP_153361601.1">
    <property type="nucleotide sequence ID" value="NZ_JABGDC010000148.1"/>
</dbReference>
<dbReference type="OrthoDB" id="3732157at2"/>
<dbReference type="PANTHER" id="PTHR34309:SF10">
    <property type="entry name" value="SLR1406 PROTEIN"/>
    <property type="match status" value="1"/>
</dbReference>
<dbReference type="Pfam" id="PF03928">
    <property type="entry name" value="HbpS-like"/>
    <property type="match status" value="1"/>
</dbReference>
<name>A0A562INS0_9ACTN</name>
<dbReference type="Proteomes" id="UP000321490">
    <property type="component" value="Unassembled WGS sequence"/>
</dbReference>
<dbReference type="AlphaFoldDB" id="A0A562INS0"/>
<dbReference type="InterPro" id="IPR005624">
    <property type="entry name" value="PduO/GlcC-like"/>
</dbReference>
<dbReference type="InterPro" id="IPR052517">
    <property type="entry name" value="GlcG_carb_metab_protein"/>
</dbReference>
<organism evidence="1 2">
    <name type="scientific">Modestobacter roseus</name>
    <dbReference type="NCBI Taxonomy" id="1181884"/>
    <lineage>
        <taxon>Bacteria</taxon>
        <taxon>Bacillati</taxon>
        <taxon>Actinomycetota</taxon>
        <taxon>Actinomycetes</taxon>
        <taxon>Geodermatophilales</taxon>
        <taxon>Geodermatophilaceae</taxon>
        <taxon>Modestobacter</taxon>
    </lineage>
</organism>
<sequence length="137" mass="13776">MLTLDQALELIAAARAEAEGIGVPMSFAVTDPGGHVLAVARMDGAPWITPEVAQGKAWTSVAFRVPTDVQKTRMESMPNFVSALTTMTGGRYTPQTGAVPVHADGALVGAIGAAGGSGAQDEAACAAAVTACGYSVD</sequence>
<evidence type="ECO:0000313" key="2">
    <source>
        <dbReference type="Proteomes" id="UP000321490"/>
    </source>
</evidence>
<dbReference type="SUPFAM" id="SSF143744">
    <property type="entry name" value="GlcG-like"/>
    <property type="match status" value="1"/>
</dbReference>
<comment type="caution">
    <text evidence="1">The sequence shown here is derived from an EMBL/GenBank/DDBJ whole genome shotgun (WGS) entry which is preliminary data.</text>
</comment>
<keyword evidence="2" id="KW-1185">Reference proteome</keyword>
<dbReference type="InterPro" id="IPR038084">
    <property type="entry name" value="PduO/GlcC-like_sf"/>
</dbReference>
<proteinExistence type="predicted"/>
<accession>A0A562INS0</accession>